<keyword evidence="2" id="KW-1185">Reference proteome</keyword>
<dbReference type="AlphaFoldDB" id="A0AAV5UR44"/>
<protein>
    <submittedName>
        <fullName evidence="1">Uncharacterized protein</fullName>
    </submittedName>
</protein>
<proteinExistence type="predicted"/>
<dbReference type="Proteomes" id="UP001432322">
    <property type="component" value="Unassembled WGS sequence"/>
</dbReference>
<sequence length="172" mass="19481">GNAGFRSREMGVLLFDVVHHLVRQFNLRLSRAQHEYGEDDGHDDVGEHDHPIDDARDLQPLELDPALFPILVQDAFHFVECASHSVHRQLHFRFLLAHFEFQVSFHVAGEVLHGDDLGLVRRIFEVRVLLTQFRCLTVPIDAGRVEAVVAEQERLLLQSGSSSSSLQSSSPR</sequence>
<dbReference type="EMBL" id="BTSY01000001">
    <property type="protein sequence ID" value="GMT09592.1"/>
    <property type="molecule type" value="Genomic_DNA"/>
</dbReference>
<feature type="non-terminal residue" evidence="1">
    <location>
        <position position="1"/>
    </location>
</feature>
<name>A0AAV5UR44_9BILA</name>
<feature type="non-terminal residue" evidence="1">
    <location>
        <position position="172"/>
    </location>
</feature>
<reference evidence="1" key="1">
    <citation type="submission" date="2023-10" db="EMBL/GenBank/DDBJ databases">
        <title>Genome assembly of Pristionchus species.</title>
        <authorList>
            <person name="Yoshida K."/>
            <person name="Sommer R.J."/>
        </authorList>
    </citation>
    <scope>NUCLEOTIDE SEQUENCE</scope>
    <source>
        <strain evidence="1">RS5133</strain>
    </source>
</reference>
<accession>A0AAV5UR44</accession>
<comment type="caution">
    <text evidence="1">The sequence shown here is derived from an EMBL/GenBank/DDBJ whole genome shotgun (WGS) entry which is preliminary data.</text>
</comment>
<evidence type="ECO:0000313" key="1">
    <source>
        <dbReference type="EMBL" id="GMT09592.1"/>
    </source>
</evidence>
<evidence type="ECO:0000313" key="2">
    <source>
        <dbReference type="Proteomes" id="UP001432322"/>
    </source>
</evidence>
<gene>
    <name evidence="1" type="ORF">PFISCL1PPCAC_889</name>
</gene>
<organism evidence="1 2">
    <name type="scientific">Pristionchus fissidentatus</name>
    <dbReference type="NCBI Taxonomy" id="1538716"/>
    <lineage>
        <taxon>Eukaryota</taxon>
        <taxon>Metazoa</taxon>
        <taxon>Ecdysozoa</taxon>
        <taxon>Nematoda</taxon>
        <taxon>Chromadorea</taxon>
        <taxon>Rhabditida</taxon>
        <taxon>Rhabditina</taxon>
        <taxon>Diplogasteromorpha</taxon>
        <taxon>Diplogasteroidea</taxon>
        <taxon>Neodiplogasteridae</taxon>
        <taxon>Pristionchus</taxon>
    </lineage>
</organism>